<dbReference type="InterPro" id="IPR002528">
    <property type="entry name" value="MATE_fam"/>
</dbReference>
<evidence type="ECO:0000256" key="1">
    <source>
        <dbReference type="ARBA" id="ARBA00010199"/>
    </source>
</evidence>
<dbReference type="GO" id="GO:0016020">
    <property type="term" value="C:membrane"/>
    <property type="evidence" value="ECO:0007669"/>
    <property type="project" value="InterPro"/>
</dbReference>
<dbReference type="Proteomes" id="UP000015106">
    <property type="component" value="Chromosome 5"/>
</dbReference>
<dbReference type="Gramene" id="TuG1812G0500003513.01.T01">
    <property type="protein sequence ID" value="TuG1812G0500003513.01.T01"/>
    <property type="gene ID" value="TuG1812G0500003513.01"/>
</dbReference>
<feature type="transmembrane region" description="Helical" evidence="2">
    <location>
        <begin position="68"/>
        <end position="92"/>
    </location>
</feature>
<feature type="transmembrane region" description="Helical" evidence="2">
    <location>
        <begin position="112"/>
        <end position="129"/>
    </location>
</feature>
<reference evidence="3" key="2">
    <citation type="submission" date="2018-03" db="EMBL/GenBank/DDBJ databases">
        <title>The Triticum urartu genome reveals the dynamic nature of wheat genome evolution.</title>
        <authorList>
            <person name="Ling H."/>
            <person name="Ma B."/>
            <person name="Shi X."/>
            <person name="Liu H."/>
            <person name="Dong L."/>
            <person name="Sun H."/>
            <person name="Cao Y."/>
            <person name="Gao Q."/>
            <person name="Zheng S."/>
            <person name="Li Y."/>
            <person name="Yu Y."/>
            <person name="Du H."/>
            <person name="Qi M."/>
            <person name="Li Y."/>
            <person name="Yu H."/>
            <person name="Cui Y."/>
            <person name="Wang N."/>
            <person name="Chen C."/>
            <person name="Wu H."/>
            <person name="Zhao Y."/>
            <person name="Zhang J."/>
            <person name="Li Y."/>
            <person name="Zhou W."/>
            <person name="Zhang B."/>
            <person name="Hu W."/>
            <person name="Eijk M."/>
            <person name="Tang J."/>
            <person name="Witsenboer H."/>
            <person name="Zhao S."/>
            <person name="Li Z."/>
            <person name="Zhang A."/>
            <person name="Wang D."/>
            <person name="Liang C."/>
        </authorList>
    </citation>
    <scope>NUCLEOTIDE SEQUENCE [LARGE SCALE GENOMIC DNA]</scope>
    <source>
        <strain evidence="3">cv. G1812</strain>
    </source>
</reference>
<reference evidence="4" key="1">
    <citation type="journal article" date="2013" name="Nature">
        <title>Draft genome of the wheat A-genome progenitor Triticum urartu.</title>
        <authorList>
            <person name="Ling H.Q."/>
            <person name="Zhao S."/>
            <person name="Liu D."/>
            <person name="Wang J."/>
            <person name="Sun H."/>
            <person name="Zhang C."/>
            <person name="Fan H."/>
            <person name="Li D."/>
            <person name="Dong L."/>
            <person name="Tao Y."/>
            <person name="Gao C."/>
            <person name="Wu H."/>
            <person name="Li Y."/>
            <person name="Cui Y."/>
            <person name="Guo X."/>
            <person name="Zheng S."/>
            <person name="Wang B."/>
            <person name="Yu K."/>
            <person name="Liang Q."/>
            <person name="Yang W."/>
            <person name="Lou X."/>
            <person name="Chen J."/>
            <person name="Feng M."/>
            <person name="Jian J."/>
            <person name="Zhang X."/>
            <person name="Luo G."/>
            <person name="Jiang Y."/>
            <person name="Liu J."/>
            <person name="Wang Z."/>
            <person name="Sha Y."/>
            <person name="Zhang B."/>
            <person name="Wu H."/>
            <person name="Tang D."/>
            <person name="Shen Q."/>
            <person name="Xue P."/>
            <person name="Zou S."/>
            <person name="Wang X."/>
            <person name="Liu X."/>
            <person name="Wang F."/>
            <person name="Yang Y."/>
            <person name="An X."/>
            <person name="Dong Z."/>
            <person name="Zhang K."/>
            <person name="Zhang X."/>
            <person name="Luo M.C."/>
            <person name="Dvorak J."/>
            <person name="Tong Y."/>
            <person name="Wang J."/>
            <person name="Yang H."/>
            <person name="Li Z."/>
            <person name="Wang D."/>
            <person name="Zhang A."/>
            <person name="Wang J."/>
        </authorList>
    </citation>
    <scope>NUCLEOTIDE SEQUENCE</scope>
    <source>
        <strain evidence="4">cv. G1812</strain>
    </source>
</reference>
<dbReference type="GO" id="GO:0042910">
    <property type="term" value="F:xenobiotic transmembrane transporter activity"/>
    <property type="evidence" value="ECO:0007669"/>
    <property type="project" value="InterPro"/>
</dbReference>
<organism evidence="3 4">
    <name type="scientific">Triticum urartu</name>
    <name type="common">Red wild einkorn</name>
    <name type="synonym">Crithodium urartu</name>
    <dbReference type="NCBI Taxonomy" id="4572"/>
    <lineage>
        <taxon>Eukaryota</taxon>
        <taxon>Viridiplantae</taxon>
        <taxon>Streptophyta</taxon>
        <taxon>Embryophyta</taxon>
        <taxon>Tracheophyta</taxon>
        <taxon>Spermatophyta</taxon>
        <taxon>Magnoliopsida</taxon>
        <taxon>Liliopsida</taxon>
        <taxon>Poales</taxon>
        <taxon>Poaceae</taxon>
        <taxon>BOP clade</taxon>
        <taxon>Pooideae</taxon>
        <taxon>Triticodae</taxon>
        <taxon>Triticeae</taxon>
        <taxon>Triticinae</taxon>
        <taxon>Triticum</taxon>
    </lineage>
</organism>
<feature type="transmembrane region" description="Helical" evidence="2">
    <location>
        <begin position="24"/>
        <end position="47"/>
    </location>
</feature>
<reference evidence="3" key="3">
    <citation type="submission" date="2022-06" db="UniProtKB">
        <authorList>
            <consortium name="EnsemblPlants"/>
        </authorList>
    </citation>
    <scope>IDENTIFICATION</scope>
</reference>
<protein>
    <recommendedName>
        <fullName evidence="5">Protein TRANSPARENT TESTA 12</fullName>
    </recommendedName>
</protein>
<evidence type="ECO:0008006" key="5">
    <source>
        <dbReference type="Google" id="ProtNLM"/>
    </source>
</evidence>
<sequence length="196" mass="21072">MLCLETWYFQMLVLIAGLLKDPELALASLAVCMTISEWVLMIPLGFYTTTSVRVSNELGAGNPKSAALSVVVVTMLSFVLSVIISVVIQFFSDYISYIYTGGEHVAVAVSKLTPLLALTIILNGIQPVLSGEAMGYGWQAFVAYVNIGCYNAVGIPLGFLLLGFYFVLGAVGIWSGMIGGTLMPTVILVWVTLRTD</sequence>
<keyword evidence="2" id="KW-0812">Transmembrane</keyword>
<evidence type="ECO:0000313" key="4">
    <source>
        <dbReference type="Proteomes" id="UP000015106"/>
    </source>
</evidence>
<evidence type="ECO:0000256" key="2">
    <source>
        <dbReference type="SAM" id="Phobius"/>
    </source>
</evidence>
<comment type="similarity">
    <text evidence="1">Belongs to the multi antimicrobial extrusion (MATE) (TC 2.A.66.1) family.</text>
</comment>
<keyword evidence="2" id="KW-1133">Transmembrane helix</keyword>
<dbReference type="AlphaFoldDB" id="A0A8R7UL56"/>
<keyword evidence="4" id="KW-1185">Reference proteome</keyword>
<dbReference type="EnsemblPlants" id="TuG1812G0500003513.01.T01">
    <property type="protein sequence ID" value="TuG1812G0500003513.01.T01"/>
    <property type="gene ID" value="TuG1812G0500003513.01"/>
</dbReference>
<evidence type="ECO:0000313" key="3">
    <source>
        <dbReference type="EnsemblPlants" id="TuG1812G0500003513.01.T01"/>
    </source>
</evidence>
<proteinExistence type="inferred from homology"/>
<name>A0A8R7UL56_TRIUA</name>
<dbReference type="PANTHER" id="PTHR11206">
    <property type="entry name" value="MULTIDRUG RESISTANCE PROTEIN"/>
    <property type="match status" value="1"/>
</dbReference>
<feature type="transmembrane region" description="Helical" evidence="2">
    <location>
        <begin position="173"/>
        <end position="193"/>
    </location>
</feature>
<keyword evidence="2" id="KW-0472">Membrane</keyword>
<dbReference type="GO" id="GO:0015297">
    <property type="term" value="F:antiporter activity"/>
    <property type="evidence" value="ECO:0007669"/>
    <property type="project" value="InterPro"/>
</dbReference>
<dbReference type="Pfam" id="PF01554">
    <property type="entry name" value="MatE"/>
    <property type="match status" value="1"/>
</dbReference>
<accession>A0A8R7UL56</accession>
<feature type="transmembrane region" description="Helical" evidence="2">
    <location>
        <begin position="141"/>
        <end position="167"/>
    </location>
</feature>